<sequence length="345" mass="37925">MSIEKGSRKEKILLAVIQDFILTGKPVGSGAIACVRGLNVSTATIRNELAALEDMGFLGHPHTSAGRVPTDIAYRYYVDVLMRESRPSGRDAEAIERLFTAQTMEMESLFQEASVLLSRLTHSTAIVFAPFSAANPLRHLDLVRLSSRRVMLIVITSKGQVGRQFLRLAAPVTTDTVNRVETFLNKSLAGRALDQINSDSLLKSARFAAAGAILLKDALEAIRDYLGAIEERVFIGGAANLISERGSARQEWAQVLMEAMEKQYFILDLLKDLLGERQLTVRIGEENRLRELQRYSLVGASYEIGQGMLGSLGVVGPTSMDYARTICMVQSMAKNLGRTLNTSEK</sequence>
<dbReference type="Gene3D" id="3.30.450.40">
    <property type="match status" value="1"/>
</dbReference>
<evidence type="ECO:0000256" key="1">
    <source>
        <dbReference type="ARBA" id="ARBA00022491"/>
    </source>
</evidence>
<dbReference type="GO" id="GO:0045892">
    <property type="term" value="P:negative regulation of DNA-templated transcription"/>
    <property type="evidence" value="ECO:0007669"/>
    <property type="project" value="UniProtKB-UniRule"/>
</dbReference>
<reference evidence="7 8" key="1">
    <citation type="journal article" date="2017" name="ISME J.">
        <title>Potential for microbial H2 and metal transformations associated with novel bacteria and archaea in deep terrestrial subsurface sediments.</title>
        <authorList>
            <person name="Hernsdorf A.W."/>
            <person name="Amano Y."/>
            <person name="Miyakawa K."/>
            <person name="Ise K."/>
            <person name="Suzuki Y."/>
            <person name="Anantharaman K."/>
            <person name="Probst A."/>
            <person name="Burstein D."/>
            <person name="Thomas B.C."/>
            <person name="Banfield J.F."/>
        </authorList>
    </citation>
    <scope>NUCLEOTIDE SEQUENCE [LARGE SCALE GENOMIC DNA]</scope>
    <source>
        <strain evidence="7">HGW-Actinobacteria-3</strain>
    </source>
</reference>
<dbReference type="SUPFAM" id="SSF46785">
    <property type="entry name" value="Winged helix' DNA-binding domain"/>
    <property type="match status" value="1"/>
</dbReference>
<dbReference type="Pfam" id="PF01628">
    <property type="entry name" value="HrcA"/>
    <property type="match status" value="1"/>
</dbReference>
<keyword evidence="1 5" id="KW-0678">Repressor</keyword>
<evidence type="ECO:0000313" key="7">
    <source>
        <dbReference type="EMBL" id="PKQ28598.1"/>
    </source>
</evidence>
<comment type="function">
    <text evidence="5">Negative regulator of class I heat shock genes (grpE-dnaK-dnaJ and groELS operons). Prevents heat-shock induction of these operons.</text>
</comment>
<dbReference type="InterPro" id="IPR036388">
    <property type="entry name" value="WH-like_DNA-bd_sf"/>
</dbReference>
<evidence type="ECO:0000256" key="2">
    <source>
        <dbReference type="ARBA" id="ARBA00023015"/>
    </source>
</evidence>
<dbReference type="HAMAP" id="MF_00081">
    <property type="entry name" value="HrcA"/>
    <property type="match status" value="1"/>
</dbReference>
<dbReference type="NCBIfam" id="TIGR00331">
    <property type="entry name" value="hrcA"/>
    <property type="match status" value="1"/>
</dbReference>
<evidence type="ECO:0000313" key="8">
    <source>
        <dbReference type="Proteomes" id="UP000233654"/>
    </source>
</evidence>
<evidence type="ECO:0000259" key="6">
    <source>
        <dbReference type="Pfam" id="PF01628"/>
    </source>
</evidence>
<evidence type="ECO:0000256" key="3">
    <source>
        <dbReference type="ARBA" id="ARBA00023016"/>
    </source>
</evidence>
<feature type="domain" description="Heat-inducible transcription repressor HrcA C-terminal" evidence="6">
    <location>
        <begin position="107"/>
        <end position="326"/>
    </location>
</feature>
<organism evidence="7 8">
    <name type="scientific">Candidatus Anoxymicrobium japonicum</name>
    <dbReference type="NCBI Taxonomy" id="2013648"/>
    <lineage>
        <taxon>Bacteria</taxon>
        <taxon>Bacillati</taxon>
        <taxon>Actinomycetota</taxon>
        <taxon>Candidatus Geothermincolia</taxon>
        <taxon>Candidatus Geothermincolales</taxon>
        <taxon>Candidatus Anoxymicrobiaceae</taxon>
        <taxon>Candidatus Anoxymicrobium</taxon>
    </lineage>
</organism>
<dbReference type="Gene3D" id="3.30.390.60">
    <property type="entry name" value="Heat-inducible transcription repressor hrca homolog, domain 3"/>
    <property type="match status" value="1"/>
</dbReference>
<dbReference type="AlphaFoldDB" id="A0A2N3G7K2"/>
<name>A0A2N3G7K2_9ACTN</name>
<dbReference type="PIRSF" id="PIRSF005485">
    <property type="entry name" value="HrcA"/>
    <property type="match status" value="1"/>
</dbReference>
<dbReference type="PANTHER" id="PTHR34824">
    <property type="entry name" value="HEAT-INDUCIBLE TRANSCRIPTION REPRESSOR HRCA"/>
    <property type="match status" value="1"/>
</dbReference>
<dbReference type="Proteomes" id="UP000233654">
    <property type="component" value="Unassembled WGS sequence"/>
</dbReference>
<evidence type="ECO:0000256" key="5">
    <source>
        <dbReference type="HAMAP-Rule" id="MF_00081"/>
    </source>
</evidence>
<dbReference type="InterPro" id="IPR002571">
    <property type="entry name" value="HrcA"/>
</dbReference>
<dbReference type="SUPFAM" id="SSF55781">
    <property type="entry name" value="GAF domain-like"/>
    <property type="match status" value="1"/>
</dbReference>
<keyword evidence="3 5" id="KW-0346">Stress response</keyword>
<gene>
    <name evidence="5 7" type="primary">hrcA</name>
    <name evidence="7" type="ORF">CVT63_01760</name>
</gene>
<accession>A0A2N3G7K2</accession>
<dbReference type="InterPro" id="IPR036390">
    <property type="entry name" value="WH_DNA-bd_sf"/>
</dbReference>
<evidence type="ECO:0000256" key="4">
    <source>
        <dbReference type="ARBA" id="ARBA00023163"/>
    </source>
</evidence>
<keyword evidence="4 5" id="KW-0804">Transcription</keyword>
<dbReference type="InterPro" id="IPR021153">
    <property type="entry name" value="HrcA_C"/>
</dbReference>
<comment type="similarity">
    <text evidence="5">Belongs to the HrcA family.</text>
</comment>
<dbReference type="InterPro" id="IPR029016">
    <property type="entry name" value="GAF-like_dom_sf"/>
</dbReference>
<keyword evidence="2 5" id="KW-0805">Transcription regulation</keyword>
<dbReference type="Gene3D" id="1.10.10.10">
    <property type="entry name" value="Winged helix-like DNA-binding domain superfamily/Winged helix DNA-binding domain"/>
    <property type="match status" value="1"/>
</dbReference>
<dbReference type="GO" id="GO:0003677">
    <property type="term" value="F:DNA binding"/>
    <property type="evidence" value="ECO:0007669"/>
    <property type="project" value="InterPro"/>
</dbReference>
<proteinExistence type="inferred from homology"/>
<dbReference type="EMBL" id="PHEX01000010">
    <property type="protein sequence ID" value="PKQ28598.1"/>
    <property type="molecule type" value="Genomic_DNA"/>
</dbReference>
<dbReference type="InterPro" id="IPR023120">
    <property type="entry name" value="WHTH_transcript_rep_HrcA_IDD"/>
</dbReference>
<protein>
    <recommendedName>
        <fullName evidence="5">Heat-inducible transcription repressor HrcA</fullName>
    </recommendedName>
</protein>
<dbReference type="PANTHER" id="PTHR34824:SF1">
    <property type="entry name" value="HEAT-INDUCIBLE TRANSCRIPTION REPRESSOR HRCA"/>
    <property type="match status" value="1"/>
</dbReference>
<comment type="caution">
    <text evidence="7">The sequence shown here is derived from an EMBL/GenBank/DDBJ whole genome shotgun (WGS) entry which is preliminary data.</text>
</comment>